<evidence type="ECO:0000259" key="10">
    <source>
        <dbReference type="SMART" id="SM01372"/>
    </source>
</evidence>
<dbReference type="SMART" id="SM01138">
    <property type="entry name" value="DP"/>
    <property type="match status" value="1"/>
</dbReference>
<evidence type="ECO:0000256" key="3">
    <source>
        <dbReference type="ARBA" id="ARBA00023015"/>
    </source>
</evidence>
<keyword evidence="12" id="KW-1185">Reference proteome</keyword>
<comment type="caution">
    <text evidence="11">The sequence shown here is derived from an EMBL/GenBank/DDBJ whole genome shotgun (WGS) entry which is preliminary data.</text>
</comment>
<proteinExistence type="inferred from homology"/>
<feature type="domain" description="Transcription factor DP C-terminal" evidence="9">
    <location>
        <begin position="234"/>
        <end position="396"/>
    </location>
</feature>
<dbReference type="PANTHER" id="PTHR12548:SF9">
    <property type="entry name" value="TRANSCRIPTION FACTOR DP"/>
    <property type="match status" value="1"/>
</dbReference>
<dbReference type="InterPro" id="IPR037241">
    <property type="entry name" value="E2F-DP_heterodim"/>
</dbReference>
<evidence type="ECO:0000256" key="7">
    <source>
        <dbReference type="RuleBase" id="RU003796"/>
    </source>
</evidence>
<feature type="region of interest" description="Disordered" evidence="8">
    <location>
        <begin position="101"/>
        <end position="154"/>
    </location>
</feature>
<feature type="compositionally biased region" description="Low complexity" evidence="8">
    <location>
        <begin position="137"/>
        <end position="148"/>
    </location>
</feature>
<dbReference type="InterPro" id="IPR003316">
    <property type="entry name" value="E2F_WHTH_DNA-bd_dom"/>
</dbReference>
<name>A0ABP1FTX2_9CHLO</name>
<sequence>MDAGTAPLNAALHEDLLRSIQDTGVYGYGMDIGIIEPELPAASLNPEASPATFPQQFHQTTPVAPSPNLQLGARGQQLVAAADSAIAKALEASDRTRQSMARCEAASAAADDTEAALDATPKQRKKRPPSRGIAMNSAGSDGAQAAGGRNNGKGLRHFSMKVCEKVESKGRTTYNEVADELVGEFSGSPGIAAYDEKNIRRRVYDALNVLMAMDIIIKDKKDISWKGLPSAPHAQLEKLKEERAALRQKILNQQAYLQETSKQHRAYRNLLLRHADKPSSMLAEAARSGTGPTPLKLPFILIQVNPEAAVEIQISEDNRQALFDFASTCFRIIGDEEVLYEMNLHLPPGGSAADAPVQTLQAPGQSPGLALAGHRTPPGPALSALPAGAPSNGAASQSMRTVEQNGHPDRHMSAQKQLSEMSQGDYAMLSQSSQDQTQAMEEGTPPEKGLSTGLAGSLASQGATPPSVAHSLPSNVELSPGNLLPPLTALSSTVPGLMSPTAEMMNAGNAWRWPELQKEASMPSHASSTTPTAPSAQMLQELMHQMQASTQGFAARFPNGSFPIPSLDAGQPNIGQWRQ</sequence>
<feature type="compositionally biased region" description="Polar residues" evidence="8">
    <location>
        <begin position="429"/>
        <end position="439"/>
    </location>
</feature>
<evidence type="ECO:0000256" key="1">
    <source>
        <dbReference type="ARBA" id="ARBA00004123"/>
    </source>
</evidence>
<dbReference type="CDD" id="cd14458">
    <property type="entry name" value="DP_DD"/>
    <property type="match status" value="1"/>
</dbReference>
<dbReference type="Gene3D" id="1.10.10.10">
    <property type="entry name" value="Winged helix-like DNA-binding domain superfamily/Winged helix DNA-binding domain"/>
    <property type="match status" value="1"/>
</dbReference>
<evidence type="ECO:0000313" key="11">
    <source>
        <dbReference type="EMBL" id="CAL5223344.1"/>
    </source>
</evidence>
<dbReference type="InterPro" id="IPR038168">
    <property type="entry name" value="TF_DP_C_sf"/>
</dbReference>
<dbReference type="EMBL" id="CAXHTA020000008">
    <property type="protein sequence ID" value="CAL5223344.1"/>
    <property type="molecule type" value="Genomic_DNA"/>
</dbReference>
<dbReference type="SMART" id="SM01372">
    <property type="entry name" value="E2F_TDP"/>
    <property type="match status" value="1"/>
</dbReference>
<dbReference type="Pfam" id="PF08781">
    <property type="entry name" value="DP"/>
    <property type="match status" value="1"/>
</dbReference>
<dbReference type="SUPFAM" id="SSF144074">
    <property type="entry name" value="E2F-DP heterodimerization region"/>
    <property type="match status" value="1"/>
</dbReference>
<dbReference type="Gene3D" id="1.20.140.80">
    <property type="entry name" value="Transcription factor DP"/>
    <property type="match status" value="1"/>
</dbReference>
<keyword evidence="5 7" id="KW-0804">Transcription</keyword>
<dbReference type="InterPro" id="IPR014889">
    <property type="entry name" value="Transc_factor_DP_C"/>
</dbReference>
<evidence type="ECO:0000256" key="2">
    <source>
        <dbReference type="ARBA" id="ARBA00010940"/>
    </source>
</evidence>
<keyword evidence="4 7" id="KW-0238">DNA-binding</keyword>
<reference evidence="11 12" key="1">
    <citation type="submission" date="2024-06" db="EMBL/GenBank/DDBJ databases">
        <authorList>
            <person name="Kraege A."/>
            <person name="Thomma B."/>
        </authorList>
    </citation>
    <scope>NUCLEOTIDE SEQUENCE [LARGE SCALE GENOMIC DNA]</scope>
</reference>
<protein>
    <submittedName>
        <fullName evidence="11">G5846 protein</fullName>
    </submittedName>
</protein>
<accession>A0ABP1FTX2</accession>
<feature type="region of interest" description="Disordered" evidence="8">
    <location>
        <begin position="353"/>
        <end position="470"/>
    </location>
</feature>
<organism evidence="11 12">
    <name type="scientific">Coccomyxa viridis</name>
    <dbReference type="NCBI Taxonomy" id="1274662"/>
    <lineage>
        <taxon>Eukaryota</taxon>
        <taxon>Viridiplantae</taxon>
        <taxon>Chlorophyta</taxon>
        <taxon>core chlorophytes</taxon>
        <taxon>Trebouxiophyceae</taxon>
        <taxon>Trebouxiophyceae incertae sedis</taxon>
        <taxon>Coccomyxaceae</taxon>
        <taxon>Coccomyxa</taxon>
    </lineage>
</organism>
<evidence type="ECO:0000259" key="9">
    <source>
        <dbReference type="SMART" id="SM01138"/>
    </source>
</evidence>
<dbReference type="InterPro" id="IPR036390">
    <property type="entry name" value="WH_DNA-bd_sf"/>
</dbReference>
<feature type="compositionally biased region" description="Polar residues" evidence="8">
    <location>
        <begin position="393"/>
        <end position="404"/>
    </location>
</feature>
<keyword evidence="3 7" id="KW-0805">Transcription regulation</keyword>
<feature type="compositionally biased region" description="Low complexity" evidence="8">
    <location>
        <begin position="381"/>
        <end position="391"/>
    </location>
</feature>
<evidence type="ECO:0000256" key="5">
    <source>
        <dbReference type="ARBA" id="ARBA00023163"/>
    </source>
</evidence>
<dbReference type="PANTHER" id="PTHR12548">
    <property type="entry name" value="TRANSCRIPTION FACTOR DP"/>
    <property type="match status" value="1"/>
</dbReference>
<dbReference type="Pfam" id="PF02319">
    <property type="entry name" value="WHD_E2F_TDP"/>
    <property type="match status" value="1"/>
</dbReference>
<evidence type="ECO:0000313" key="12">
    <source>
        <dbReference type="Proteomes" id="UP001497392"/>
    </source>
</evidence>
<feature type="region of interest" description="Disordered" evidence="8">
    <location>
        <begin position="557"/>
        <end position="579"/>
    </location>
</feature>
<comment type="similarity">
    <text evidence="2 7">Belongs to the E2F/DP family.</text>
</comment>
<dbReference type="InterPro" id="IPR036388">
    <property type="entry name" value="WH-like_DNA-bd_sf"/>
</dbReference>
<gene>
    <name evidence="11" type="primary">g5846</name>
    <name evidence="11" type="ORF">VP750_LOCUS5003</name>
</gene>
<keyword evidence="6 7" id="KW-0539">Nucleus</keyword>
<evidence type="ECO:0000256" key="4">
    <source>
        <dbReference type="ARBA" id="ARBA00023125"/>
    </source>
</evidence>
<dbReference type="SUPFAM" id="SSF46785">
    <property type="entry name" value="Winged helix' DNA-binding domain"/>
    <property type="match status" value="1"/>
</dbReference>
<evidence type="ECO:0000256" key="6">
    <source>
        <dbReference type="ARBA" id="ARBA00023242"/>
    </source>
</evidence>
<dbReference type="Proteomes" id="UP001497392">
    <property type="component" value="Unassembled WGS sequence"/>
</dbReference>
<evidence type="ECO:0000256" key="8">
    <source>
        <dbReference type="SAM" id="MobiDB-lite"/>
    </source>
</evidence>
<dbReference type="InterPro" id="IPR015648">
    <property type="entry name" value="Transcrpt_fac_DP"/>
</dbReference>
<feature type="domain" description="E2F/DP family winged-helix DNA-binding" evidence="10">
    <location>
        <begin position="150"/>
        <end position="227"/>
    </location>
</feature>
<comment type="subcellular location">
    <subcellularLocation>
        <location evidence="1 7">Nucleus</location>
    </subcellularLocation>
</comment>